<sequence>MSNGHSLPECRVDSKTVTNELEIEAKTLVENFFKAGVKHSKTKSRSKNCSILHVMIESYGCTADASYLSNGLLSATDALAALPKILKNPQGTSRFGILYHYSSLVNWNLPQTVVIPQEVFYKIHEMRDIYLDLQTDLEHPALQSEAYFGDRARARLAIISFEQKRKNLVRNWKLERKPKRLQDTELYSQMAEAKLKTNRLMRRYEFIARIKAMKREWTRSSNPGITKDTREFVWECGKVQGGKILKKLANYTRLTFGAGFEAYEVEWQSPLTTSPNAFKKMIGQPKSTMNFIQIDRPVDGKKRRIKEEDEKKDGGFFDFRLVDAKVYVIGWKISCVWEGKPEPGPLIQLDDGEPNFILSDRFSVTLDTSYPARWRCKVLFVFQLSYNFPDLKLDQRNPEPDLDELYSVRD</sequence>
<protein>
    <submittedName>
        <fullName evidence="1">Uncharacterized protein</fullName>
    </submittedName>
</protein>
<reference evidence="1" key="1">
    <citation type="submission" date="2020-11" db="EMBL/GenBank/DDBJ databases">
        <authorList>
            <consortium name="DOE Joint Genome Institute"/>
            <person name="Ahrendt S."/>
            <person name="Riley R."/>
            <person name="Andreopoulos W."/>
            <person name="Labutti K."/>
            <person name="Pangilinan J."/>
            <person name="Ruiz-Duenas F.J."/>
            <person name="Barrasa J.M."/>
            <person name="Sanchez-Garcia M."/>
            <person name="Camarero S."/>
            <person name="Miyauchi S."/>
            <person name="Serrano A."/>
            <person name="Linde D."/>
            <person name="Babiker R."/>
            <person name="Drula E."/>
            <person name="Ayuso-Fernandez I."/>
            <person name="Pacheco R."/>
            <person name="Padilla G."/>
            <person name="Ferreira P."/>
            <person name="Barriuso J."/>
            <person name="Kellner H."/>
            <person name="Castanera R."/>
            <person name="Alfaro M."/>
            <person name="Ramirez L."/>
            <person name="Pisabarro A.G."/>
            <person name="Kuo A."/>
            <person name="Tritt A."/>
            <person name="Lipzen A."/>
            <person name="He G."/>
            <person name="Yan M."/>
            <person name="Ng V."/>
            <person name="Cullen D."/>
            <person name="Martin F."/>
            <person name="Rosso M.-N."/>
            <person name="Henrissat B."/>
            <person name="Hibbett D."/>
            <person name="Martinez A.T."/>
            <person name="Grigoriev I.V."/>
        </authorList>
    </citation>
    <scope>NUCLEOTIDE SEQUENCE</scope>
    <source>
        <strain evidence="1">AH 40177</strain>
    </source>
</reference>
<evidence type="ECO:0000313" key="2">
    <source>
        <dbReference type="Proteomes" id="UP000772434"/>
    </source>
</evidence>
<dbReference type="AlphaFoldDB" id="A0A9P5PPY1"/>
<proteinExistence type="predicted"/>
<dbReference type="Proteomes" id="UP000772434">
    <property type="component" value="Unassembled WGS sequence"/>
</dbReference>
<accession>A0A9P5PPY1</accession>
<gene>
    <name evidence="1" type="ORF">BDP27DRAFT_653417</name>
</gene>
<organism evidence="1 2">
    <name type="scientific">Rhodocollybia butyracea</name>
    <dbReference type="NCBI Taxonomy" id="206335"/>
    <lineage>
        <taxon>Eukaryota</taxon>
        <taxon>Fungi</taxon>
        <taxon>Dikarya</taxon>
        <taxon>Basidiomycota</taxon>
        <taxon>Agaricomycotina</taxon>
        <taxon>Agaricomycetes</taxon>
        <taxon>Agaricomycetidae</taxon>
        <taxon>Agaricales</taxon>
        <taxon>Marasmiineae</taxon>
        <taxon>Omphalotaceae</taxon>
        <taxon>Rhodocollybia</taxon>
    </lineage>
</organism>
<name>A0A9P5PPY1_9AGAR</name>
<keyword evidence="2" id="KW-1185">Reference proteome</keyword>
<dbReference type="OrthoDB" id="3003433at2759"/>
<evidence type="ECO:0000313" key="1">
    <source>
        <dbReference type="EMBL" id="KAF9069989.1"/>
    </source>
</evidence>
<comment type="caution">
    <text evidence="1">The sequence shown here is derived from an EMBL/GenBank/DDBJ whole genome shotgun (WGS) entry which is preliminary data.</text>
</comment>
<dbReference type="EMBL" id="JADNRY010000045">
    <property type="protein sequence ID" value="KAF9069989.1"/>
    <property type="molecule type" value="Genomic_DNA"/>
</dbReference>